<accession>A0A1E4T2R1</accession>
<organism evidence="1 2">
    <name type="scientific">[Candida] arabinofermentans NRRL YB-2248</name>
    <dbReference type="NCBI Taxonomy" id="983967"/>
    <lineage>
        <taxon>Eukaryota</taxon>
        <taxon>Fungi</taxon>
        <taxon>Dikarya</taxon>
        <taxon>Ascomycota</taxon>
        <taxon>Saccharomycotina</taxon>
        <taxon>Pichiomycetes</taxon>
        <taxon>Pichiales</taxon>
        <taxon>Pichiaceae</taxon>
        <taxon>Ogataea</taxon>
        <taxon>Ogataea/Candida clade</taxon>
    </lineage>
</organism>
<name>A0A1E4T2R1_9ASCO</name>
<feature type="non-terminal residue" evidence="1">
    <location>
        <position position="87"/>
    </location>
</feature>
<dbReference type="OrthoDB" id="1865897at2759"/>
<protein>
    <submittedName>
        <fullName evidence="1">Uncharacterized protein</fullName>
    </submittedName>
</protein>
<dbReference type="AlphaFoldDB" id="A0A1E4T2R1"/>
<dbReference type="Proteomes" id="UP000094801">
    <property type="component" value="Unassembled WGS sequence"/>
</dbReference>
<keyword evidence="2" id="KW-1185">Reference proteome</keyword>
<evidence type="ECO:0000313" key="2">
    <source>
        <dbReference type="Proteomes" id="UP000094801"/>
    </source>
</evidence>
<reference evidence="2" key="1">
    <citation type="submission" date="2016-04" db="EMBL/GenBank/DDBJ databases">
        <title>Comparative genomics of biotechnologically important yeasts.</title>
        <authorList>
            <consortium name="DOE Joint Genome Institute"/>
            <person name="Riley R."/>
            <person name="Haridas S."/>
            <person name="Wolfe K.H."/>
            <person name="Lopes M.R."/>
            <person name="Hittinger C.T."/>
            <person name="Goker M."/>
            <person name="Salamov A."/>
            <person name="Wisecaver J."/>
            <person name="Long T.M."/>
            <person name="Aerts A.L."/>
            <person name="Barry K."/>
            <person name="Choi C."/>
            <person name="Clum A."/>
            <person name="Coughlan A.Y."/>
            <person name="Deshpande S."/>
            <person name="Douglass A.P."/>
            <person name="Hanson S.J."/>
            <person name="Klenk H.-P."/>
            <person name="Labutti K."/>
            <person name="Lapidus A."/>
            <person name="Lindquist E."/>
            <person name="Lipzen A."/>
            <person name="Meier-Kolthoff J.P."/>
            <person name="Ohm R.A."/>
            <person name="Otillar R.P."/>
            <person name="Pangilinan J."/>
            <person name="Peng Y."/>
            <person name="Rokas A."/>
            <person name="Rosa C.A."/>
            <person name="Scheuner C."/>
            <person name="Sibirny A.A."/>
            <person name="Slot J.C."/>
            <person name="Stielow J.B."/>
            <person name="Sun H."/>
            <person name="Kurtzman C.P."/>
            <person name="Blackwell M."/>
            <person name="Grigoriev I.V."/>
            <person name="Jeffries T.W."/>
        </authorList>
    </citation>
    <scope>NUCLEOTIDE SEQUENCE [LARGE SCALE GENOMIC DNA]</scope>
    <source>
        <strain evidence="2">NRRL YB-2248</strain>
    </source>
</reference>
<evidence type="ECO:0000313" key="1">
    <source>
        <dbReference type="EMBL" id="ODV86037.1"/>
    </source>
</evidence>
<sequence length="87" mass="9698">MLKDDDEDLMFFNNSSFNFFKCIITAPPVSTSTYGVGLCEAYCLDLDIMVDIQVNNINDGNGSLMIGDRLICSEIVTVDHIKDEIIL</sequence>
<dbReference type="EMBL" id="KV453851">
    <property type="protein sequence ID" value="ODV86037.1"/>
    <property type="molecule type" value="Genomic_DNA"/>
</dbReference>
<gene>
    <name evidence="1" type="ORF">CANARDRAFT_28085</name>
</gene>
<proteinExistence type="predicted"/>